<dbReference type="PROSITE" id="PS00903">
    <property type="entry name" value="CYT_DCMP_DEAMINASES_1"/>
    <property type="match status" value="1"/>
</dbReference>
<evidence type="ECO:0000256" key="3">
    <source>
        <dbReference type="ARBA" id="ARBA00022833"/>
    </source>
</evidence>
<dbReference type="Pfam" id="PF00383">
    <property type="entry name" value="dCMP_cyt_deam_1"/>
    <property type="match status" value="1"/>
</dbReference>
<dbReference type="InterPro" id="IPR016193">
    <property type="entry name" value="Cytidine_deaminase-like"/>
</dbReference>
<keyword evidence="3" id="KW-0862">Zinc</keyword>
<evidence type="ECO:0000256" key="1">
    <source>
        <dbReference type="ARBA" id="ARBA00022723"/>
    </source>
</evidence>
<feature type="domain" description="CMP/dCMP-type deaminase" evidence="4">
    <location>
        <begin position="13"/>
        <end position="129"/>
    </location>
</feature>
<dbReference type="InterPro" id="IPR002125">
    <property type="entry name" value="CMP_dCMP_dom"/>
</dbReference>
<keyword evidence="2" id="KW-0378">Hydrolase</keyword>
<gene>
    <name evidence="5" type="ORF">WJX72_010241</name>
</gene>
<dbReference type="SUPFAM" id="SSF53927">
    <property type="entry name" value="Cytidine deaminase-like"/>
    <property type="match status" value="1"/>
</dbReference>
<dbReference type="GO" id="GO:0052717">
    <property type="term" value="F:tRNA-specific adenosine-34 deaminase activity"/>
    <property type="evidence" value="ECO:0007669"/>
    <property type="project" value="TreeGrafter"/>
</dbReference>
<dbReference type="Gene3D" id="3.40.140.10">
    <property type="entry name" value="Cytidine Deaminase, domain 2"/>
    <property type="match status" value="1"/>
</dbReference>
<proteinExistence type="predicted"/>
<dbReference type="GO" id="GO:0008270">
    <property type="term" value="F:zinc ion binding"/>
    <property type="evidence" value="ECO:0007669"/>
    <property type="project" value="InterPro"/>
</dbReference>
<dbReference type="PANTHER" id="PTHR11079">
    <property type="entry name" value="CYTOSINE DEAMINASE FAMILY MEMBER"/>
    <property type="match status" value="1"/>
</dbReference>
<dbReference type="GO" id="GO:0002100">
    <property type="term" value="P:tRNA wobble adenosine to inosine editing"/>
    <property type="evidence" value="ECO:0007669"/>
    <property type="project" value="TreeGrafter"/>
</dbReference>
<evidence type="ECO:0000256" key="2">
    <source>
        <dbReference type="ARBA" id="ARBA00022801"/>
    </source>
</evidence>
<dbReference type="EMBL" id="JALJOR010000001">
    <property type="protein sequence ID" value="KAK9830197.1"/>
    <property type="molecule type" value="Genomic_DNA"/>
</dbReference>
<keyword evidence="1" id="KW-0479">Metal-binding</keyword>
<evidence type="ECO:0000313" key="6">
    <source>
        <dbReference type="Proteomes" id="UP001489004"/>
    </source>
</evidence>
<comment type="caution">
    <text evidence="5">The sequence shown here is derived from an EMBL/GenBank/DDBJ whole genome shotgun (WGS) entry which is preliminary data.</text>
</comment>
<organism evidence="5 6">
    <name type="scientific">[Myrmecia] bisecta</name>
    <dbReference type="NCBI Taxonomy" id="41462"/>
    <lineage>
        <taxon>Eukaryota</taxon>
        <taxon>Viridiplantae</taxon>
        <taxon>Chlorophyta</taxon>
        <taxon>core chlorophytes</taxon>
        <taxon>Trebouxiophyceae</taxon>
        <taxon>Trebouxiales</taxon>
        <taxon>Trebouxiaceae</taxon>
        <taxon>Myrmecia</taxon>
    </lineage>
</organism>
<reference evidence="5 6" key="1">
    <citation type="journal article" date="2024" name="Nat. Commun.">
        <title>Phylogenomics reveals the evolutionary origins of lichenization in chlorophyte algae.</title>
        <authorList>
            <person name="Puginier C."/>
            <person name="Libourel C."/>
            <person name="Otte J."/>
            <person name="Skaloud P."/>
            <person name="Haon M."/>
            <person name="Grisel S."/>
            <person name="Petersen M."/>
            <person name="Berrin J.G."/>
            <person name="Delaux P.M."/>
            <person name="Dal Grande F."/>
            <person name="Keller J."/>
        </authorList>
    </citation>
    <scope>NUCLEOTIDE SEQUENCE [LARGE SCALE GENOMIC DNA]</scope>
    <source>
        <strain evidence="5 6">SAG 2043</strain>
    </source>
</reference>
<sequence>MASDPAAASDSQTMRAHFMRLALDEACLALDRQEVPIGCVFVREGQVVATGSNRTTEKRNATRHAELEAIDDLLSEHGGSPEAARITECDLYVTCEPCIMCAGALSLLGIGRVFYGCRNDRFGGNGSILSIHETGCGACSGGPGSHLSYSSEGGLFAEEAVALLREFYVTGNPKAPKPHRTVVLQLPQSPGGHA</sequence>
<dbReference type="InterPro" id="IPR016192">
    <property type="entry name" value="APOBEC/CMP_deaminase_Zn-bd"/>
</dbReference>
<dbReference type="PANTHER" id="PTHR11079:SF149">
    <property type="entry name" value="TRNA-SPECIFIC ADENOSINE DEAMINASE 2"/>
    <property type="match status" value="1"/>
</dbReference>
<dbReference type="CDD" id="cd01285">
    <property type="entry name" value="nucleoside_deaminase"/>
    <property type="match status" value="1"/>
</dbReference>
<protein>
    <recommendedName>
        <fullName evidence="4">CMP/dCMP-type deaminase domain-containing protein</fullName>
    </recommendedName>
</protein>
<evidence type="ECO:0000313" key="5">
    <source>
        <dbReference type="EMBL" id="KAK9830197.1"/>
    </source>
</evidence>
<keyword evidence="6" id="KW-1185">Reference proteome</keyword>
<evidence type="ECO:0000259" key="4">
    <source>
        <dbReference type="PROSITE" id="PS51747"/>
    </source>
</evidence>
<accession>A0AAW1R8Q6</accession>
<dbReference type="Proteomes" id="UP001489004">
    <property type="component" value="Unassembled WGS sequence"/>
</dbReference>
<dbReference type="PROSITE" id="PS51747">
    <property type="entry name" value="CYT_DCMP_DEAMINASES_2"/>
    <property type="match status" value="1"/>
</dbReference>
<dbReference type="AlphaFoldDB" id="A0AAW1R8Q6"/>
<name>A0AAW1R8Q6_9CHLO</name>